<comment type="subcellular location">
    <subcellularLocation>
        <location evidence="1">Cell membrane</location>
        <topology evidence="1">Peripheral membrane protein</topology>
    </subcellularLocation>
</comment>
<keyword evidence="4 8" id="KW-0067">ATP-binding</keyword>
<sequence length="359" mass="37205">MPSPSLSITGLTRRFGAVTANDSIDLSVEPGTIVGLLGHNGAGKTTLVSQVVGLLRPDSGQIRIGSLDAVAHPAAARRAVALQPQAQSPMDGLTPREAVEISARLRGLSARDARAASLALAEELDYGPWLTRRALPEGGGLSGGIRRLVGFAMAAVAPAPLLVLDEPTNDVDASRRRLLWDAVRRRADAGTAVLLVTHNVIEADQVLDEVVILDRGRVAASGTPASLRGTGGALRLELHLTSGAQPPRDTSRSASQDPHPEPQGTSPEAVLPLLHTPGSYSPGPALPSQPLQAVRTGRRLLLTIPAADAAACVEWATGQREAGAIETYALSPSTLEDAYLGLTGAPDSEQDDAAEEIAA</sequence>
<gene>
    <name evidence="8" type="ORF">HZZ05_03535</name>
</gene>
<evidence type="ECO:0000256" key="2">
    <source>
        <dbReference type="ARBA" id="ARBA00022448"/>
    </source>
</evidence>
<dbReference type="GO" id="GO:0005524">
    <property type="term" value="F:ATP binding"/>
    <property type="evidence" value="ECO:0007669"/>
    <property type="project" value="UniProtKB-KW"/>
</dbReference>
<accession>A0A853EH37</accession>
<evidence type="ECO:0000313" key="9">
    <source>
        <dbReference type="Proteomes" id="UP000572528"/>
    </source>
</evidence>
<evidence type="ECO:0000256" key="5">
    <source>
        <dbReference type="ARBA" id="ARBA00023251"/>
    </source>
</evidence>
<evidence type="ECO:0000256" key="1">
    <source>
        <dbReference type="ARBA" id="ARBA00004202"/>
    </source>
</evidence>
<reference evidence="8 9" key="1">
    <citation type="submission" date="2020-07" db="EMBL/GenBank/DDBJ databases">
        <title>MOT database genomes.</title>
        <authorList>
            <person name="Joseph S."/>
            <person name="Aduse-Opoku J."/>
            <person name="Hashim A."/>
            <person name="Wade W."/>
            <person name="Curtis M."/>
        </authorList>
    </citation>
    <scope>NUCLEOTIDE SEQUENCE [LARGE SCALE GENOMIC DNA]</scope>
    <source>
        <strain evidence="8 9">WMus004</strain>
    </source>
</reference>
<dbReference type="SMART" id="SM00382">
    <property type="entry name" value="AAA"/>
    <property type="match status" value="1"/>
</dbReference>
<evidence type="ECO:0000259" key="7">
    <source>
        <dbReference type="PROSITE" id="PS50893"/>
    </source>
</evidence>
<name>A0A853EH37_9ACTO</name>
<dbReference type="Pfam" id="PF00005">
    <property type="entry name" value="ABC_tran"/>
    <property type="match status" value="1"/>
</dbReference>
<evidence type="ECO:0000256" key="6">
    <source>
        <dbReference type="SAM" id="MobiDB-lite"/>
    </source>
</evidence>
<keyword evidence="3" id="KW-0547">Nucleotide-binding</keyword>
<dbReference type="GO" id="GO:0016887">
    <property type="term" value="F:ATP hydrolysis activity"/>
    <property type="evidence" value="ECO:0007669"/>
    <property type="project" value="InterPro"/>
</dbReference>
<keyword evidence="5" id="KW-0046">Antibiotic resistance</keyword>
<protein>
    <submittedName>
        <fullName evidence="8">ABC transporter ATP-binding protein</fullName>
    </submittedName>
</protein>
<dbReference type="PANTHER" id="PTHR42711:SF19">
    <property type="entry name" value="DOXORUBICIN RESISTANCE ATP-BINDING PROTEIN DRRA"/>
    <property type="match status" value="1"/>
</dbReference>
<dbReference type="GO" id="GO:0046677">
    <property type="term" value="P:response to antibiotic"/>
    <property type="evidence" value="ECO:0007669"/>
    <property type="project" value="UniProtKB-KW"/>
</dbReference>
<dbReference type="PRINTS" id="PR00364">
    <property type="entry name" value="DISEASERSIST"/>
</dbReference>
<evidence type="ECO:0000256" key="3">
    <source>
        <dbReference type="ARBA" id="ARBA00022741"/>
    </source>
</evidence>
<dbReference type="InterPro" id="IPR003439">
    <property type="entry name" value="ABC_transporter-like_ATP-bd"/>
</dbReference>
<feature type="domain" description="ABC transporter" evidence="7">
    <location>
        <begin position="6"/>
        <end position="240"/>
    </location>
</feature>
<dbReference type="InterPro" id="IPR027417">
    <property type="entry name" value="P-loop_NTPase"/>
</dbReference>
<dbReference type="RefSeq" id="WP_179899930.1">
    <property type="nucleotide sequence ID" value="NZ_JACBXV010000027.1"/>
</dbReference>
<dbReference type="SUPFAM" id="SSF52540">
    <property type="entry name" value="P-loop containing nucleoside triphosphate hydrolases"/>
    <property type="match status" value="1"/>
</dbReference>
<proteinExistence type="predicted"/>
<dbReference type="PROSITE" id="PS50893">
    <property type="entry name" value="ABC_TRANSPORTER_2"/>
    <property type="match status" value="1"/>
</dbReference>
<evidence type="ECO:0000313" key="8">
    <source>
        <dbReference type="EMBL" id="NYS68599.1"/>
    </source>
</evidence>
<dbReference type="GO" id="GO:0005886">
    <property type="term" value="C:plasma membrane"/>
    <property type="evidence" value="ECO:0007669"/>
    <property type="project" value="UniProtKB-SubCell"/>
</dbReference>
<dbReference type="EMBL" id="JACBXV010000027">
    <property type="protein sequence ID" value="NYS68599.1"/>
    <property type="molecule type" value="Genomic_DNA"/>
</dbReference>
<dbReference type="Gene3D" id="3.40.50.300">
    <property type="entry name" value="P-loop containing nucleotide triphosphate hydrolases"/>
    <property type="match status" value="1"/>
</dbReference>
<dbReference type="InterPro" id="IPR050763">
    <property type="entry name" value="ABC_transporter_ATP-binding"/>
</dbReference>
<dbReference type="PANTHER" id="PTHR42711">
    <property type="entry name" value="ABC TRANSPORTER ATP-BINDING PROTEIN"/>
    <property type="match status" value="1"/>
</dbReference>
<dbReference type="Proteomes" id="UP000572528">
    <property type="component" value="Unassembled WGS sequence"/>
</dbReference>
<dbReference type="AlphaFoldDB" id="A0A853EH37"/>
<keyword evidence="2" id="KW-0813">Transport</keyword>
<organism evidence="8 9">
    <name type="scientific">Actinomyces bowdenii</name>
    <dbReference type="NCBI Taxonomy" id="131109"/>
    <lineage>
        <taxon>Bacteria</taxon>
        <taxon>Bacillati</taxon>
        <taxon>Actinomycetota</taxon>
        <taxon>Actinomycetes</taxon>
        <taxon>Actinomycetales</taxon>
        <taxon>Actinomycetaceae</taxon>
        <taxon>Actinomyces</taxon>
    </lineage>
</organism>
<feature type="region of interest" description="Disordered" evidence="6">
    <location>
        <begin position="242"/>
        <end position="290"/>
    </location>
</feature>
<evidence type="ECO:0000256" key="4">
    <source>
        <dbReference type="ARBA" id="ARBA00022840"/>
    </source>
</evidence>
<dbReference type="InterPro" id="IPR003593">
    <property type="entry name" value="AAA+_ATPase"/>
</dbReference>
<comment type="caution">
    <text evidence="8">The sequence shown here is derived from an EMBL/GenBank/DDBJ whole genome shotgun (WGS) entry which is preliminary data.</text>
</comment>